<feature type="domain" description="AAA+ ATPase" evidence="2">
    <location>
        <begin position="297"/>
        <end position="416"/>
    </location>
</feature>
<dbReference type="Pfam" id="PF00004">
    <property type="entry name" value="AAA"/>
    <property type="match status" value="1"/>
</dbReference>
<dbReference type="KEGG" id="nib:GU926_11115"/>
<dbReference type="SUPFAM" id="SSF48371">
    <property type="entry name" value="ARM repeat"/>
    <property type="match status" value="1"/>
</dbReference>
<dbReference type="RefSeq" id="WP_160691846.1">
    <property type="nucleotide sequence ID" value="NZ_CP047897.1"/>
</dbReference>
<dbReference type="SUPFAM" id="SSF52540">
    <property type="entry name" value="P-loop containing nucleoside triphosphate hydrolases"/>
    <property type="match status" value="1"/>
</dbReference>
<dbReference type="InterPro" id="IPR016024">
    <property type="entry name" value="ARM-type_fold"/>
</dbReference>
<evidence type="ECO:0000259" key="2">
    <source>
        <dbReference type="SMART" id="SM00382"/>
    </source>
</evidence>
<proteinExistence type="predicted"/>
<dbReference type="Proteomes" id="UP000464214">
    <property type="component" value="Chromosome"/>
</dbReference>
<dbReference type="Gene3D" id="3.40.50.300">
    <property type="entry name" value="P-loop containing nucleotide triphosphate hydrolases"/>
    <property type="match status" value="1"/>
</dbReference>
<name>A0A6P1P0Q8_9BACT</name>
<dbReference type="InterPro" id="IPR003959">
    <property type="entry name" value="ATPase_AAA_core"/>
</dbReference>
<evidence type="ECO:0000256" key="1">
    <source>
        <dbReference type="SAM" id="MobiDB-lite"/>
    </source>
</evidence>
<gene>
    <name evidence="3" type="ORF">GU926_11115</name>
</gene>
<protein>
    <submittedName>
        <fullName evidence="3">AAA family ATPase</fullName>
    </submittedName>
</protein>
<dbReference type="InterPro" id="IPR003593">
    <property type="entry name" value="AAA+_ATPase"/>
</dbReference>
<organism evidence="3 4">
    <name type="scientific">Nibribacter ruber</name>
    <dbReference type="NCBI Taxonomy" id="2698458"/>
    <lineage>
        <taxon>Bacteria</taxon>
        <taxon>Pseudomonadati</taxon>
        <taxon>Bacteroidota</taxon>
        <taxon>Cytophagia</taxon>
        <taxon>Cytophagales</taxon>
        <taxon>Hymenobacteraceae</taxon>
        <taxon>Nibribacter</taxon>
    </lineage>
</organism>
<feature type="region of interest" description="Disordered" evidence="1">
    <location>
        <begin position="1"/>
        <end position="28"/>
    </location>
</feature>
<keyword evidence="4" id="KW-1185">Reference proteome</keyword>
<evidence type="ECO:0000313" key="4">
    <source>
        <dbReference type="Proteomes" id="UP000464214"/>
    </source>
</evidence>
<evidence type="ECO:0000313" key="3">
    <source>
        <dbReference type="EMBL" id="QHL87951.1"/>
    </source>
</evidence>
<dbReference type="GO" id="GO:0005524">
    <property type="term" value="F:ATP binding"/>
    <property type="evidence" value="ECO:0007669"/>
    <property type="project" value="InterPro"/>
</dbReference>
<dbReference type="Gene3D" id="1.25.10.10">
    <property type="entry name" value="Leucine-rich Repeat Variant"/>
    <property type="match status" value="1"/>
</dbReference>
<dbReference type="EMBL" id="CP047897">
    <property type="protein sequence ID" value="QHL87951.1"/>
    <property type="molecule type" value="Genomic_DNA"/>
</dbReference>
<dbReference type="SMART" id="SM00382">
    <property type="entry name" value="AAA"/>
    <property type="match status" value="1"/>
</dbReference>
<dbReference type="CDD" id="cd00009">
    <property type="entry name" value="AAA"/>
    <property type="match status" value="1"/>
</dbReference>
<sequence length="1545" mass="178072">MALTYTQPTIEEASNRPPASPNRGYPYSGLDDRRFEELLYSVGKLRIEKGDWKGQFDEINLLQGVRERGRDCSLHLNGKSLGLIQCKHSIDSGNRINRPECAREIIKFVLHSLLDKQLIHDPKNFTYWFAVSYGFNEKAKDLLDDFNNEILKQIELKDWTETVINANEELKHLKYSDIQSDLRTVLASITIKKIIPQDLDTLLNTDGFQSIIKTFFEVRMVIESEPVEKLTEELIKQSEYQTTSNIPVDVILQKFDHASHYLTDYNSSFEGVDDSHIERKETDDLLQWIKSPLGKDEQPVVLLVGGAGSGKTVILKDVFLKLNEANVPAIALKADRLYAESITDLQNKIDLEDSFEKVVRTLSVVSERVVVLIDQIDALSQSLSAKREYLDAYNLLVRKLIAIDRVRVVISVRAYDLDYDNELKFYKNQKSFRVGLLDAGQVTQVLTKLGTRESEVPGQLLNLLRTPHHLNVFCKVYDSQINLRSITTLHDLYESLWVQQIAKVPTTSPASSDKCQSLVFAIAEQMHGEQRISTPSKPFFGSFTDEIDYLKSSGIVTEADKEVQFFHQTFFDFAFAKQFVQSGKSVTNYILENHQGLFIRSSLKMIVGFLREQDHAAYIKALETILLSPRYRFHIKLMLLNLLGFEEAPTAKEKQLVKSLILPSKELKLPFLESVTGNGWFTLLLKEGELNKLITQKIGWRNRLAERDWGEANKFVDKIKTLLHYKSTSERWDAQINLLWQILIKQLPKSRQEVCGFLLNCSEFEGKPKFIFRLLYHVKEWDVPIAFQLFEIHESEAGADRFGYYKTLEDALGFDIDWVIQRYKNHCLKKIEAIKGFSDKPHFEYQDEQLFKKMFDVDTIKASDFALDIIKRISAKTGGEDKSKLYTDLGFWLFDYERDSRSHGHEAIYRLLVDKVQEQAEQTTPWFDQFLADHQNCNSITILRLLFFGLLANPAHYANEIFSLMELFHQKGGLEGDDKIQFQFRQLLKEAYPHFDNAQKDQIDSLLLSIKSEYELATYQDENGKTRPSLQRYGQKKYLYLSALPTSELKQRPLLNRAFLELERKFPKVVDTEPHKFRWIGVGPPMDSSAYDKMTFGQWEQTFEKYDAEYKTEFASDRGSILEHSRAFQAEVKIKASHFFPFIEKLIDENKAPYQYIVAGLKGLEEGGHNPVEVQRIYKKALSIPFDREYTLYFVWVSSYFLEAKILDQDVLEYLIETAKNHPNPEENTIRNNALSDGLNNVRGSAAGNISKVYFNPAFENLVFEALHTIAEDPNLSVRVAVMARLAVLMNLNEQKTLEIFLKLVSSNEPEIMEHSIWSVQYLLNNNFEKLTDYFQRAIKMESIQGAIAAVLGVAWLKEKEGSYQLLNSLLKISDEAKAKLVDIAVNNLGDKKKSVRAKCRQIFLRFLSSTNEKVIQEYSSAFLDLTPEMFLEVYPLLQKYARSNVAKKEPHYYFEYLLKCAKKHPVECLELLQHVTTYDKPDISQAGYYDGEPVKVLIGIYNSLSSLETKNPNHLNQSIALFDKMLKTQKFRGAANKVIDHVEI</sequence>
<dbReference type="InterPro" id="IPR027417">
    <property type="entry name" value="P-loop_NTPase"/>
</dbReference>
<accession>A0A6P1P0Q8</accession>
<dbReference type="GO" id="GO:0016887">
    <property type="term" value="F:ATP hydrolysis activity"/>
    <property type="evidence" value="ECO:0007669"/>
    <property type="project" value="InterPro"/>
</dbReference>
<dbReference type="InterPro" id="IPR011989">
    <property type="entry name" value="ARM-like"/>
</dbReference>
<reference evidence="3 4" key="1">
    <citation type="submission" date="2020-01" db="EMBL/GenBank/DDBJ databases">
        <authorList>
            <person name="Kim M."/>
        </authorList>
    </citation>
    <scope>NUCLEOTIDE SEQUENCE [LARGE SCALE GENOMIC DNA]</scope>
    <source>
        <strain evidence="3 4">BT10</strain>
    </source>
</reference>